<dbReference type="InterPro" id="IPR011057">
    <property type="entry name" value="Mss4-like_sf"/>
</dbReference>
<reference evidence="5 8" key="2">
    <citation type="journal article" date="2013" name="Environ. Sci. Technol.">
        <title>The 4-tert-butylphenol-utilizing bacterium Sphingobium fuliginis OMI can degrade bisphenols via phenolic ring hydroxylation and meta-cleavage pathway.</title>
        <authorList>
            <person name="Ogata Y."/>
            <person name="Goda S."/>
            <person name="Toyama T."/>
            <person name="Sei K."/>
            <person name="Ike M."/>
        </authorList>
    </citation>
    <scope>NUCLEOTIDE SEQUENCE [LARGE SCALE GENOMIC DNA]</scope>
    <source>
        <strain evidence="5 8">OMI</strain>
    </source>
</reference>
<dbReference type="AlphaFoldDB" id="A0A292ZER0"/>
<reference evidence="9" key="7">
    <citation type="submission" date="2020-08" db="EMBL/GenBank/DDBJ databases">
        <title>Complete genome sequence of Sphingobium barthaii strain KK22, a high-molecular-weight polycyclic aromatic hydrocarbon-degrading soil bacterium.</title>
        <authorList>
            <person name="Mori J.F."/>
            <person name="Kanaly R.A."/>
        </authorList>
    </citation>
    <scope>NUCLEOTIDE SEQUENCE [LARGE SCALE GENOMIC DNA]</scope>
    <source>
        <strain evidence="9">KK22</strain>
    </source>
</reference>
<dbReference type="RefSeq" id="WP_025547387.1">
    <property type="nucleotide sequence ID" value="NZ_BATN01000010.1"/>
</dbReference>
<name>A0A292ZER0_SPHSA</name>
<dbReference type="EMBL" id="BMDU01000003">
    <property type="protein sequence ID" value="GFZ88546.1"/>
    <property type="molecule type" value="Genomic_DNA"/>
</dbReference>
<evidence type="ECO:0000259" key="4">
    <source>
        <dbReference type="PROSITE" id="PS51891"/>
    </source>
</evidence>
<gene>
    <name evidence="6" type="ORF">GCM10019071_17810</name>
    <name evidence="7" type="ORF">H5V43_05970</name>
    <name evidence="5" type="ORF">SFOMI_1904</name>
</gene>
<evidence type="ECO:0000313" key="9">
    <source>
        <dbReference type="Proteomes" id="UP000593663"/>
    </source>
</evidence>
<dbReference type="Proteomes" id="UP000593663">
    <property type="component" value="Chromosome 1"/>
</dbReference>
<evidence type="ECO:0000313" key="10">
    <source>
        <dbReference type="Proteomes" id="UP000628109"/>
    </source>
</evidence>
<keyword evidence="2" id="KW-0479">Metal-binding</keyword>
<reference evidence="6" key="3">
    <citation type="journal article" date="2014" name="Int. J. Syst. Evol. Microbiol.">
        <title>Complete genome of a new Firmicutes species belonging to the dominant human colonic microbiota ('Ruminococcus bicirculans') reveals two chromosomes and a selective capacity to utilize plant glucans.</title>
        <authorList>
            <consortium name="NISC Comparative Sequencing Program"/>
            <person name="Wegmann U."/>
            <person name="Louis P."/>
            <person name="Goesmann A."/>
            <person name="Henrissat B."/>
            <person name="Duncan S.H."/>
            <person name="Flint H.J."/>
        </authorList>
    </citation>
    <scope>NUCLEOTIDE SEQUENCE</scope>
    <source>
        <strain evidence="6">CCM 7327</strain>
    </source>
</reference>
<dbReference type="SUPFAM" id="SSF51316">
    <property type="entry name" value="Mss4-like"/>
    <property type="match status" value="1"/>
</dbReference>
<dbReference type="PANTHER" id="PTHR28620:SF1">
    <property type="entry name" value="CENP-V_GFA DOMAIN-CONTAINING PROTEIN"/>
    <property type="match status" value="1"/>
</dbReference>
<reference evidence="6" key="9">
    <citation type="submission" date="2024-05" db="EMBL/GenBank/DDBJ databases">
        <authorList>
            <person name="Sun Q."/>
            <person name="Sedlacek I."/>
        </authorList>
    </citation>
    <scope>NUCLEOTIDE SEQUENCE</scope>
    <source>
        <strain evidence="6">CCM 7327</strain>
    </source>
</reference>
<keyword evidence="10" id="KW-1185">Reference proteome</keyword>
<dbReference type="Proteomes" id="UP000628109">
    <property type="component" value="Unassembled WGS sequence"/>
</dbReference>
<accession>A0A292ZER0</accession>
<reference evidence="10" key="6">
    <citation type="journal article" date="2019" name="Int. J. Syst. Evol. Microbiol.">
        <title>The Global Catalogue of Microorganisms (GCM) 10K type strain sequencing project: providing services to taxonomists for standard genome sequencing and annotation.</title>
        <authorList>
            <consortium name="The Broad Institute Genomics Platform"/>
            <consortium name="The Broad Institute Genome Sequencing Center for Infectious Disease"/>
            <person name="Wu L."/>
            <person name="Ma J."/>
        </authorList>
    </citation>
    <scope>NUCLEOTIDE SEQUENCE [LARGE SCALE GENOMIC DNA]</scope>
    <source>
        <strain evidence="10">CCM 7327</strain>
    </source>
</reference>
<protein>
    <submittedName>
        <fullName evidence="7">GFA family protein</fullName>
    </submittedName>
</protein>
<evidence type="ECO:0000313" key="5">
    <source>
        <dbReference type="EMBL" id="GAY21364.1"/>
    </source>
</evidence>
<reference evidence="5" key="5">
    <citation type="submission" date="2017-10" db="EMBL/GenBank/DDBJ databases">
        <authorList>
            <person name="Banno H."/>
            <person name="Chua N.-H."/>
        </authorList>
    </citation>
    <scope>NUCLEOTIDE SEQUENCE</scope>
    <source>
        <strain evidence="5">OMI</strain>
    </source>
</reference>
<dbReference type="EMBL" id="BEWI01000031">
    <property type="protein sequence ID" value="GAY21364.1"/>
    <property type="molecule type" value="Genomic_DNA"/>
</dbReference>
<dbReference type="EMBL" id="CP060035">
    <property type="protein sequence ID" value="QOT72665.1"/>
    <property type="molecule type" value="Genomic_DNA"/>
</dbReference>
<reference evidence="7" key="8">
    <citation type="journal article" date="2021" name="Microbiol. Resour. Announc.">
        <title>Complete Genome Sequence of Sphingobium barthaii KK22, a High-Molecular-Weight Polycyclic Aromatic Hydrocarbon-Degrading Soil Bacterium.</title>
        <authorList>
            <person name="Mori J.F."/>
            <person name="Kanaly R.A."/>
        </authorList>
    </citation>
    <scope>NUCLEOTIDE SEQUENCE</scope>
    <source>
        <strain evidence="7">KK22</strain>
    </source>
</reference>
<dbReference type="Pfam" id="PF04828">
    <property type="entry name" value="GFA"/>
    <property type="match status" value="1"/>
</dbReference>
<sequence>MPYTGSCHCGAVTFTVAADAPGEAMTCNCSHCRRKGFMLTFVPADQFTLDSGADKLSDYQFYRHRITHQFCTDCGTQAFAQGQGPDGSAMQAINLRCVPSVDLDALRISKVDGASF</sequence>
<dbReference type="GO" id="GO:0046872">
    <property type="term" value="F:metal ion binding"/>
    <property type="evidence" value="ECO:0007669"/>
    <property type="project" value="UniProtKB-KW"/>
</dbReference>
<organism evidence="5 8">
    <name type="scientific">Sphingobium fuliginis (strain ATCC 27551)</name>
    <dbReference type="NCBI Taxonomy" id="336203"/>
    <lineage>
        <taxon>Bacteria</taxon>
        <taxon>Pseudomonadati</taxon>
        <taxon>Pseudomonadota</taxon>
        <taxon>Alphaproteobacteria</taxon>
        <taxon>Sphingomonadales</taxon>
        <taxon>Sphingomonadaceae</taxon>
        <taxon>Sphingobium</taxon>
    </lineage>
</organism>
<dbReference type="PANTHER" id="PTHR28620">
    <property type="entry name" value="CENTROMERE PROTEIN V"/>
    <property type="match status" value="1"/>
</dbReference>
<evidence type="ECO:0000313" key="6">
    <source>
        <dbReference type="EMBL" id="GFZ88546.1"/>
    </source>
</evidence>
<evidence type="ECO:0000256" key="3">
    <source>
        <dbReference type="ARBA" id="ARBA00022833"/>
    </source>
</evidence>
<dbReference type="InterPro" id="IPR006913">
    <property type="entry name" value="CENP-V/GFA"/>
</dbReference>
<dbReference type="GO" id="GO:0016846">
    <property type="term" value="F:carbon-sulfur lyase activity"/>
    <property type="evidence" value="ECO:0007669"/>
    <property type="project" value="InterPro"/>
</dbReference>
<keyword evidence="3" id="KW-0862">Zinc</keyword>
<proteinExistence type="inferred from homology"/>
<evidence type="ECO:0000256" key="1">
    <source>
        <dbReference type="ARBA" id="ARBA00005495"/>
    </source>
</evidence>
<dbReference type="KEGG" id="sbar:H5V43_05970"/>
<evidence type="ECO:0000256" key="2">
    <source>
        <dbReference type="ARBA" id="ARBA00022723"/>
    </source>
</evidence>
<dbReference type="Proteomes" id="UP000221538">
    <property type="component" value="Unassembled WGS sequence"/>
</dbReference>
<dbReference type="PROSITE" id="PS51891">
    <property type="entry name" value="CENP_V_GFA"/>
    <property type="match status" value="1"/>
</dbReference>
<evidence type="ECO:0000313" key="8">
    <source>
        <dbReference type="Proteomes" id="UP000221538"/>
    </source>
</evidence>
<comment type="similarity">
    <text evidence="1">Belongs to the Gfa family.</text>
</comment>
<evidence type="ECO:0000313" key="7">
    <source>
        <dbReference type="EMBL" id="QOT72665.1"/>
    </source>
</evidence>
<feature type="domain" description="CENP-V/GFA" evidence="4">
    <location>
        <begin position="3"/>
        <end position="116"/>
    </location>
</feature>
<reference evidence="5" key="4">
    <citation type="submission" date="2017-10" db="EMBL/GenBank/DDBJ databases">
        <title>Bioaugmenting a lab-scale membrane bioreactor with Sphingobium fuliginis OMI to degrade 4-tert-butylphenol.</title>
        <authorList>
            <person name="Takada K."/>
            <person name="Shiba T."/>
            <person name="Soda S."/>
            <person name="Inoue D."/>
            <person name="Miyake M."/>
            <person name="Eguchi M."/>
            <person name="Ike M."/>
        </authorList>
    </citation>
    <scope>NUCLEOTIDE SEQUENCE</scope>
    <source>
        <strain evidence="5">OMI</strain>
    </source>
</reference>
<reference evidence="5 8" key="1">
    <citation type="journal article" date="2013" name="Biodegradation">
        <title>Occurrence of 4-tert-butylphenol (4-t-BP) biodegradation in an aquatic sample caused by the presence of Spirodela polyrrhiza and isolation of a 4-t-BP-utilizing bacterium.</title>
        <authorList>
            <person name="Ogata Y."/>
            <person name="Toyama T."/>
            <person name="Yu N."/>
            <person name="Wang X."/>
            <person name="Sei K."/>
            <person name="Ike M."/>
        </authorList>
    </citation>
    <scope>NUCLEOTIDE SEQUENCE [LARGE SCALE GENOMIC DNA]</scope>
    <source>
        <strain evidence="5 8">OMI</strain>
    </source>
</reference>
<dbReference type="InterPro" id="IPR052355">
    <property type="entry name" value="CENP-V-like"/>
</dbReference>
<dbReference type="Gene3D" id="2.170.150.70">
    <property type="match status" value="1"/>
</dbReference>